<dbReference type="GO" id="GO:0045944">
    <property type="term" value="P:positive regulation of transcription by RNA polymerase II"/>
    <property type="evidence" value="ECO:0007669"/>
    <property type="project" value="TreeGrafter"/>
</dbReference>
<dbReference type="PANTHER" id="PTHR28088">
    <property type="entry name" value="TRANSCRIPTIONAL ACTIVATOR HAA1-RELATED"/>
    <property type="match status" value="1"/>
</dbReference>
<dbReference type="InterPro" id="IPR036395">
    <property type="entry name" value="Cu_fist_DNA-bd_dom_sf"/>
</dbReference>
<gene>
    <name evidence="9" type="ORF">WICPIJ_006068</name>
</gene>
<dbReference type="PROSITE" id="PS50073">
    <property type="entry name" value="COPPER_FIST_2"/>
    <property type="match status" value="1"/>
</dbReference>
<dbReference type="Gene3D" id="3.90.430.10">
    <property type="entry name" value="Copper fist DNA-binding domain"/>
    <property type="match status" value="1"/>
</dbReference>
<dbReference type="Proteomes" id="UP000774326">
    <property type="component" value="Unassembled WGS sequence"/>
</dbReference>
<feature type="domain" description="Copper-fist" evidence="8">
    <location>
        <begin position="1"/>
        <end position="40"/>
    </location>
</feature>
<dbReference type="GO" id="GO:0006879">
    <property type="term" value="P:intracellular iron ion homeostasis"/>
    <property type="evidence" value="ECO:0007669"/>
    <property type="project" value="TreeGrafter"/>
</dbReference>
<dbReference type="FunFam" id="3.90.430.10:FF:000001">
    <property type="entry name" value="Copper fist DNA-binding protein"/>
    <property type="match status" value="1"/>
</dbReference>
<dbReference type="SMART" id="SM00412">
    <property type="entry name" value="Cu_FIST"/>
    <property type="match status" value="1"/>
</dbReference>
<keyword evidence="4" id="KW-0186">Copper</keyword>
<evidence type="ECO:0000256" key="4">
    <source>
        <dbReference type="ARBA" id="ARBA00023008"/>
    </source>
</evidence>
<evidence type="ECO:0000256" key="3">
    <source>
        <dbReference type="ARBA" id="ARBA00022833"/>
    </source>
</evidence>
<keyword evidence="2" id="KW-0479">Metal-binding</keyword>
<keyword evidence="6" id="KW-0804">Transcription</keyword>
<dbReference type="SUPFAM" id="SSF57879">
    <property type="entry name" value="Zinc domain conserved in yeast copper-regulated transcription factors"/>
    <property type="match status" value="1"/>
</dbReference>
<dbReference type="GO" id="GO:0006878">
    <property type="term" value="P:intracellular copper ion homeostasis"/>
    <property type="evidence" value="ECO:0007669"/>
    <property type="project" value="TreeGrafter"/>
</dbReference>
<dbReference type="GO" id="GO:0005634">
    <property type="term" value="C:nucleus"/>
    <property type="evidence" value="ECO:0007669"/>
    <property type="project" value="UniProtKB-SubCell"/>
</dbReference>
<dbReference type="EMBL" id="JAEUBG010003307">
    <property type="protein sequence ID" value="KAH3682958.1"/>
    <property type="molecule type" value="Genomic_DNA"/>
</dbReference>
<reference evidence="9" key="1">
    <citation type="journal article" date="2021" name="Open Biol.">
        <title>Shared evolutionary footprints suggest mitochondrial oxidative damage underlies multiple complex I losses in fungi.</title>
        <authorList>
            <person name="Schikora-Tamarit M.A."/>
            <person name="Marcet-Houben M."/>
            <person name="Nosek J."/>
            <person name="Gabaldon T."/>
        </authorList>
    </citation>
    <scope>NUCLEOTIDE SEQUENCE</scope>
    <source>
        <strain evidence="9">CBS2887</strain>
    </source>
</reference>
<dbReference type="GO" id="GO:0000978">
    <property type="term" value="F:RNA polymerase II cis-regulatory region sequence-specific DNA binding"/>
    <property type="evidence" value="ECO:0007669"/>
    <property type="project" value="TreeGrafter"/>
</dbReference>
<reference evidence="9" key="2">
    <citation type="submission" date="2021-01" db="EMBL/GenBank/DDBJ databases">
        <authorList>
            <person name="Schikora-Tamarit M.A."/>
        </authorList>
    </citation>
    <scope>NUCLEOTIDE SEQUENCE</scope>
    <source>
        <strain evidence="9">CBS2887</strain>
    </source>
</reference>
<dbReference type="GO" id="GO:0005507">
    <property type="term" value="F:copper ion binding"/>
    <property type="evidence" value="ECO:0007669"/>
    <property type="project" value="InterPro"/>
</dbReference>
<evidence type="ECO:0000256" key="6">
    <source>
        <dbReference type="ARBA" id="ARBA00023163"/>
    </source>
</evidence>
<evidence type="ECO:0000313" key="10">
    <source>
        <dbReference type="Proteomes" id="UP000774326"/>
    </source>
</evidence>
<dbReference type="InterPro" id="IPR001083">
    <property type="entry name" value="Cu_fist_DNA-bd_dom"/>
</dbReference>
<evidence type="ECO:0000256" key="2">
    <source>
        <dbReference type="ARBA" id="ARBA00022723"/>
    </source>
</evidence>
<organism evidence="9 10">
    <name type="scientific">Wickerhamomyces pijperi</name>
    <name type="common">Yeast</name>
    <name type="synonym">Pichia pijperi</name>
    <dbReference type="NCBI Taxonomy" id="599730"/>
    <lineage>
        <taxon>Eukaryota</taxon>
        <taxon>Fungi</taxon>
        <taxon>Dikarya</taxon>
        <taxon>Ascomycota</taxon>
        <taxon>Saccharomycotina</taxon>
        <taxon>Saccharomycetes</taxon>
        <taxon>Phaffomycetales</taxon>
        <taxon>Wickerhamomycetaceae</taxon>
        <taxon>Wickerhamomyces</taxon>
    </lineage>
</organism>
<name>A0A9P8Q2S9_WICPI</name>
<protein>
    <recommendedName>
        <fullName evidence="8">Copper-fist domain-containing protein</fullName>
    </recommendedName>
</protein>
<evidence type="ECO:0000256" key="1">
    <source>
        <dbReference type="ARBA" id="ARBA00004123"/>
    </source>
</evidence>
<dbReference type="PANTHER" id="PTHR28088:SF5">
    <property type="entry name" value="TRANSCRIPTIONAL ACTIVATOR HAA1-RELATED"/>
    <property type="match status" value="1"/>
</dbReference>
<dbReference type="PROSITE" id="PS01119">
    <property type="entry name" value="COPPER_FIST_1"/>
    <property type="match status" value="1"/>
</dbReference>
<dbReference type="PRINTS" id="PR00617">
    <property type="entry name" value="COPPERFIST"/>
</dbReference>
<dbReference type="InterPro" id="IPR051763">
    <property type="entry name" value="Copper_Homeo_Regul"/>
</dbReference>
<evidence type="ECO:0000256" key="5">
    <source>
        <dbReference type="ARBA" id="ARBA00023015"/>
    </source>
</evidence>
<evidence type="ECO:0000313" key="9">
    <source>
        <dbReference type="EMBL" id="KAH3682958.1"/>
    </source>
</evidence>
<dbReference type="SMART" id="SM01090">
    <property type="entry name" value="Copper-fist"/>
    <property type="match status" value="1"/>
</dbReference>
<keyword evidence="10" id="KW-1185">Reference proteome</keyword>
<keyword evidence="7" id="KW-0539">Nucleus</keyword>
<comment type="caution">
    <text evidence="9">The sequence shown here is derived from an EMBL/GenBank/DDBJ whole genome shotgun (WGS) entry which is preliminary data.</text>
</comment>
<sequence>MILVDGEKYACVQCIRGHRSSTCKHSHRPLVQVRSRGRPALNQSHRIAVTASELVLPRHQVTFQSDQSTEQEPVKDGKLVTKEKKSCCSKKSEPKPELSVQESTVPASKSCCKSASRLKPVIRSCCNHTSVKTQSNCPSCKSGNSSVILLRASKKQFVEVKNGSLDFVASRSETNGHENLDSRASDLELPSAISESHKRDQSHLNVSQLHVFKKVKVNRVSNEQIANSNSNNSGVIKNTEYSNMPFNLSLPKSFENFSPQNETHREGSPFEQVYDMAIAAGCAEECHCGPDCSCPGCLVHRTNKELKEYGLLDSSPSSSVTPRSFLQGDEFSLADTIRNSNNRQFEIPISPNGNTEAVNDTTLSTSNEAIDPNFFSLENLINFRTIDELFNNDFLHDMGAGVCLCADDECSCYNCDQHNIKDGVKVLARNEL</sequence>
<dbReference type="AlphaFoldDB" id="A0A9P8Q2S9"/>
<evidence type="ECO:0000259" key="8">
    <source>
        <dbReference type="PROSITE" id="PS50073"/>
    </source>
</evidence>
<dbReference type="OrthoDB" id="5600085at2759"/>
<dbReference type="GO" id="GO:0000981">
    <property type="term" value="F:DNA-binding transcription factor activity, RNA polymerase II-specific"/>
    <property type="evidence" value="ECO:0007669"/>
    <property type="project" value="TreeGrafter"/>
</dbReference>
<comment type="subcellular location">
    <subcellularLocation>
        <location evidence="1">Nucleus</location>
    </subcellularLocation>
</comment>
<keyword evidence="5" id="KW-0805">Transcription regulation</keyword>
<accession>A0A9P8Q2S9</accession>
<keyword evidence="3" id="KW-0862">Zinc</keyword>
<evidence type="ECO:0000256" key="7">
    <source>
        <dbReference type="ARBA" id="ARBA00023242"/>
    </source>
</evidence>
<dbReference type="Pfam" id="PF00649">
    <property type="entry name" value="Copper-fist"/>
    <property type="match status" value="1"/>
</dbReference>
<proteinExistence type="predicted"/>